<evidence type="ECO:0000313" key="6">
    <source>
        <dbReference type="Proteomes" id="UP001315860"/>
    </source>
</evidence>
<protein>
    <submittedName>
        <fullName evidence="5">GNAT family N-acetyltransferase</fullName>
        <ecNumber evidence="5">2.3.1.-</ecNumber>
    </submittedName>
</protein>
<dbReference type="Gene3D" id="3.40.630.30">
    <property type="match status" value="1"/>
</dbReference>
<dbReference type="GO" id="GO:0016746">
    <property type="term" value="F:acyltransferase activity"/>
    <property type="evidence" value="ECO:0007669"/>
    <property type="project" value="UniProtKB-KW"/>
</dbReference>
<sequence>MSSIRLVTMDDAAELAALFATNRGFLAPWEPDREDDFFSTDGQRAVLEEALERHGQGLTYPHVILDASARIIGRINLGNVVLGPFQSCGVGYWVSQHANGRGHASAALQAIKNVAFADLGLHRIEAGTLAHNVRSQRVLEKNGFVRFGVAPAYLKIAGSWQDHTMFQALNPHHH</sequence>
<accession>A0ABY5KKF7</accession>
<dbReference type="PROSITE" id="PS51186">
    <property type="entry name" value="GNAT"/>
    <property type="match status" value="1"/>
</dbReference>
<dbReference type="Pfam" id="PF13302">
    <property type="entry name" value="Acetyltransf_3"/>
    <property type="match status" value="1"/>
</dbReference>
<dbReference type="SUPFAM" id="SSF55729">
    <property type="entry name" value="Acyl-CoA N-acyltransferases (Nat)"/>
    <property type="match status" value="1"/>
</dbReference>
<reference evidence="5 6" key="1">
    <citation type="submission" date="2022-07" db="EMBL/GenBank/DDBJ databases">
        <title>Novel species in genus Aeromicrobium.</title>
        <authorList>
            <person name="Ye L."/>
        </authorList>
    </citation>
    <scope>NUCLEOTIDE SEQUENCE [LARGE SCALE GENOMIC DNA]</scope>
    <source>
        <strain evidence="6">zg-Y50</strain>
    </source>
</reference>
<dbReference type="InterPro" id="IPR016181">
    <property type="entry name" value="Acyl_CoA_acyltransferase"/>
</dbReference>
<dbReference type="InterPro" id="IPR000182">
    <property type="entry name" value="GNAT_dom"/>
</dbReference>
<dbReference type="InterPro" id="IPR051531">
    <property type="entry name" value="N-acetyltransferase"/>
</dbReference>
<organism evidence="5 6">
    <name type="scientific">Aeromicrobium duanguangcaii</name>
    <dbReference type="NCBI Taxonomy" id="2968086"/>
    <lineage>
        <taxon>Bacteria</taxon>
        <taxon>Bacillati</taxon>
        <taxon>Actinomycetota</taxon>
        <taxon>Actinomycetes</taxon>
        <taxon>Propionibacteriales</taxon>
        <taxon>Nocardioidaceae</taxon>
        <taxon>Aeromicrobium</taxon>
    </lineage>
</organism>
<dbReference type="EMBL" id="CP101990">
    <property type="protein sequence ID" value="UUI69941.1"/>
    <property type="molecule type" value="Genomic_DNA"/>
</dbReference>
<comment type="similarity">
    <text evidence="3">Belongs to the acetyltransferase family. RimJ subfamily.</text>
</comment>
<proteinExistence type="inferred from homology"/>
<dbReference type="PANTHER" id="PTHR43792:SF8">
    <property type="entry name" value="[RIBOSOMAL PROTEIN US5]-ALANINE N-ACETYLTRANSFERASE"/>
    <property type="match status" value="1"/>
</dbReference>
<dbReference type="RefSeq" id="WP_232416519.1">
    <property type="nucleotide sequence ID" value="NZ_CP101990.1"/>
</dbReference>
<gene>
    <name evidence="5" type="ORF">NP095_07560</name>
</gene>
<keyword evidence="6" id="KW-1185">Reference proteome</keyword>
<evidence type="ECO:0000259" key="4">
    <source>
        <dbReference type="PROSITE" id="PS51186"/>
    </source>
</evidence>
<name>A0ABY5KKF7_9ACTN</name>
<dbReference type="PANTHER" id="PTHR43792">
    <property type="entry name" value="GNAT FAMILY, PUTATIVE (AFU_ORTHOLOGUE AFUA_3G00765)-RELATED-RELATED"/>
    <property type="match status" value="1"/>
</dbReference>
<evidence type="ECO:0000256" key="2">
    <source>
        <dbReference type="ARBA" id="ARBA00023315"/>
    </source>
</evidence>
<evidence type="ECO:0000256" key="1">
    <source>
        <dbReference type="ARBA" id="ARBA00022679"/>
    </source>
</evidence>
<keyword evidence="2 5" id="KW-0012">Acyltransferase</keyword>
<feature type="domain" description="N-acetyltransferase" evidence="4">
    <location>
        <begin position="2"/>
        <end position="170"/>
    </location>
</feature>
<dbReference type="Proteomes" id="UP001315860">
    <property type="component" value="Chromosome"/>
</dbReference>
<keyword evidence="1 5" id="KW-0808">Transferase</keyword>
<evidence type="ECO:0000313" key="5">
    <source>
        <dbReference type="EMBL" id="UUI69941.1"/>
    </source>
</evidence>
<dbReference type="EC" id="2.3.1.-" evidence="5"/>
<evidence type="ECO:0000256" key="3">
    <source>
        <dbReference type="ARBA" id="ARBA00038502"/>
    </source>
</evidence>